<dbReference type="Proteomes" id="UP000677436">
    <property type="component" value="Chromosome"/>
</dbReference>
<dbReference type="EMBL" id="AP024601">
    <property type="protein sequence ID" value="BCU80740.1"/>
    <property type="molecule type" value="Genomic_DNA"/>
</dbReference>
<dbReference type="SUPFAM" id="SSF56784">
    <property type="entry name" value="HAD-like"/>
    <property type="match status" value="1"/>
</dbReference>
<dbReference type="InterPro" id="IPR006439">
    <property type="entry name" value="HAD-SF_hydro_IA"/>
</dbReference>
<reference evidence="1" key="1">
    <citation type="journal article" date="2013" name="Int. J. Syst. Evol. Microbiol.">
        <title>Polycladomyces abyssicola gen. nov., sp. nov., a thermophilic filamentous bacterium isolated from hemipelagic sediment.</title>
        <authorList>
            <person name="Tsubouchi T."/>
            <person name="Shimane Y."/>
            <person name="Mori K."/>
            <person name="Usui K."/>
            <person name="Hiraki T."/>
            <person name="Tame A."/>
            <person name="Uematsu K."/>
            <person name="Maruyama T."/>
            <person name="Hatada Y."/>
        </authorList>
    </citation>
    <scope>NUCLEOTIDE SEQUENCE</scope>
    <source>
        <strain evidence="1">JIR-001</strain>
    </source>
</reference>
<dbReference type="Gene3D" id="1.10.150.240">
    <property type="entry name" value="Putative phosphatase, domain 2"/>
    <property type="match status" value="1"/>
</dbReference>
<dbReference type="InterPro" id="IPR023214">
    <property type="entry name" value="HAD_sf"/>
</dbReference>
<dbReference type="GO" id="GO:0006281">
    <property type="term" value="P:DNA repair"/>
    <property type="evidence" value="ECO:0007669"/>
    <property type="project" value="TreeGrafter"/>
</dbReference>
<dbReference type="SFLD" id="SFLDS00003">
    <property type="entry name" value="Haloacid_Dehalogenase"/>
    <property type="match status" value="1"/>
</dbReference>
<dbReference type="Pfam" id="PF13419">
    <property type="entry name" value="HAD_2"/>
    <property type="match status" value="1"/>
</dbReference>
<dbReference type="InterPro" id="IPR050155">
    <property type="entry name" value="HAD-like_hydrolase_sf"/>
</dbReference>
<dbReference type="KEGG" id="pabs:JIR001_05230"/>
<evidence type="ECO:0000313" key="2">
    <source>
        <dbReference type="Proteomes" id="UP000677436"/>
    </source>
</evidence>
<organism evidence="1 2">
    <name type="scientific">Polycladomyces abyssicola</name>
    <dbReference type="NCBI Taxonomy" id="1125966"/>
    <lineage>
        <taxon>Bacteria</taxon>
        <taxon>Bacillati</taxon>
        <taxon>Bacillota</taxon>
        <taxon>Bacilli</taxon>
        <taxon>Bacillales</taxon>
        <taxon>Thermoactinomycetaceae</taxon>
        <taxon>Polycladomyces</taxon>
    </lineage>
</organism>
<dbReference type="AlphaFoldDB" id="A0A8D5UEW3"/>
<dbReference type="RefSeq" id="WP_212774067.1">
    <property type="nucleotide sequence ID" value="NZ_AP024601.1"/>
</dbReference>
<protein>
    <submittedName>
        <fullName evidence="1">Phosphoglycolate phosphatase</fullName>
    </submittedName>
</protein>
<gene>
    <name evidence="1" type="ORF">JIR001_05230</name>
</gene>
<evidence type="ECO:0000313" key="1">
    <source>
        <dbReference type="EMBL" id="BCU80740.1"/>
    </source>
</evidence>
<dbReference type="PANTHER" id="PTHR43434:SF1">
    <property type="entry name" value="PHOSPHOGLYCOLATE PHOSPHATASE"/>
    <property type="match status" value="1"/>
</dbReference>
<accession>A0A8D5UEW3</accession>
<proteinExistence type="predicted"/>
<reference evidence="1" key="2">
    <citation type="journal article" date="2021" name="Microbiol. Resour. Announc.">
        <title>Complete Genome Sequence of Polycladomyces abyssicola JIR-001T, Isolated from Hemipelagic Sediment in Deep Seawater.</title>
        <authorList>
            <person name="Tsubouchi T."/>
            <person name="Kaneko Y."/>
        </authorList>
    </citation>
    <scope>NUCLEOTIDE SEQUENCE</scope>
    <source>
        <strain evidence="1">JIR-001</strain>
    </source>
</reference>
<dbReference type="InterPro" id="IPR041492">
    <property type="entry name" value="HAD_2"/>
</dbReference>
<name>A0A8D5UEW3_9BACL</name>
<dbReference type="PANTHER" id="PTHR43434">
    <property type="entry name" value="PHOSPHOGLYCOLATE PHOSPHATASE"/>
    <property type="match status" value="1"/>
</dbReference>
<keyword evidence="2" id="KW-1185">Reference proteome</keyword>
<dbReference type="NCBIfam" id="TIGR01509">
    <property type="entry name" value="HAD-SF-IA-v3"/>
    <property type="match status" value="1"/>
</dbReference>
<dbReference type="InterPro" id="IPR036412">
    <property type="entry name" value="HAD-like_sf"/>
</dbReference>
<dbReference type="GO" id="GO:0008967">
    <property type="term" value="F:phosphoglycolate phosphatase activity"/>
    <property type="evidence" value="ECO:0007669"/>
    <property type="project" value="TreeGrafter"/>
</dbReference>
<dbReference type="SFLD" id="SFLDG01129">
    <property type="entry name" value="C1.5:_HAD__Beta-PGM__Phosphata"/>
    <property type="match status" value="1"/>
</dbReference>
<dbReference type="Gene3D" id="3.40.50.1000">
    <property type="entry name" value="HAD superfamily/HAD-like"/>
    <property type="match status" value="1"/>
</dbReference>
<sequence>MLRTVLFDFDGTLADTLPLIYRSFCEVFRRFGEEELDDAGIAARFGPPEEVILERCLPRHCLQQAHDVYFQLYREHHTRLVRSDEAVLELLNWLKERGANVGVVTGKGRRSAAISAELLGMDGLVDWWVTGTEIKRYKPEPDGIRLAMRHFGARPEETVYVGDMSVDVMAGKAAGVSTVGVCWFAKEKTCSFQPEPDAVFSEVKAFRRWLEERLD</sequence>
<dbReference type="InterPro" id="IPR023198">
    <property type="entry name" value="PGP-like_dom2"/>
</dbReference>